<feature type="transmembrane region" description="Helical" evidence="1">
    <location>
        <begin position="330"/>
        <end position="348"/>
    </location>
</feature>
<feature type="transmembrane region" description="Helical" evidence="1">
    <location>
        <begin position="24"/>
        <end position="45"/>
    </location>
</feature>
<evidence type="ECO:0000313" key="3">
    <source>
        <dbReference type="Proteomes" id="UP001499933"/>
    </source>
</evidence>
<comment type="caution">
    <text evidence="2">The sequence shown here is derived from an EMBL/GenBank/DDBJ whole genome shotgun (WGS) entry which is preliminary data.</text>
</comment>
<accession>A0ABN2R174</accession>
<keyword evidence="1" id="KW-1133">Transmembrane helix</keyword>
<feature type="transmembrane region" description="Helical" evidence="1">
    <location>
        <begin position="65"/>
        <end position="84"/>
    </location>
</feature>
<feature type="transmembrane region" description="Helical" evidence="1">
    <location>
        <begin position="279"/>
        <end position="298"/>
    </location>
</feature>
<keyword evidence="3" id="KW-1185">Reference proteome</keyword>
<dbReference type="EMBL" id="BAAAOG010000004">
    <property type="protein sequence ID" value="GAA1961730.1"/>
    <property type="molecule type" value="Genomic_DNA"/>
</dbReference>
<evidence type="ECO:0000256" key="1">
    <source>
        <dbReference type="SAM" id="Phobius"/>
    </source>
</evidence>
<feature type="transmembrane region" description="Helical" evidence="1">
    <location>
        <begin position="305"/>
        <end position="324"/>
    </location>
</feature>
<proteinExistence type="predicted"/>
<protein>
    <recommendedName>
        <fullName evidence="4">DUF998 domain-containing protein</fullName>
    </recommendedName>
</protein>
<name>A0ABN2R174_9MICO</name>
<evidence type="ECO:0000313" key="2">
    <source>
        <dbReference type="EMBL" id="GAA1961730.1"/>
    </source>
</evidence>
<organism evidence="2 3">
    <name type="scientific">Microbacterium deminutum</name>
    <dbReference type="NCBI Taxonomy" id="344164"/>
    <lineage>
        <taxon>Bacteria</taxon>
        <taxon>Bacillati</taxon>
        <taxon>Actinomycetota</taxon>
        <taxon>Actinomycetes</taxon>
        <taxon>Micrococcales</taxon>
        <taxon>Microbacteriaceae</taxon>
        <taxon>Microbacterium</taxon>
    </lineage>
</organism>
<gene>
    <name evidence="2" type="ORF">GCM10009776_25520</name>
</gene>
<dbReference type="RefSeq" id="WP_344095211.1">
    <property type="nucleotide sequence ID" value="NZ_BAAAOG010000004.1"/>
</dbReference>
<feature type="transmembrane region" description="Helical" evidence="1">
    <location>
        <begin position="248"/>
        <end position="267"/>
    </location>
</feature>
<reference evidence="2 3" key="1">
    <citation type="journal article" date="2019" name="Int. J. Syst. Evol. Microbiol.">
        <title>The Global Catalogue of Microorganisms (GCM) 10K type strain sequencing project: providing services to taxonomists for standard genome sequencing and annotation.</title>
        <authorList>
            <consortium name="The Broad Institute Genomics Platform"/>
            <consortium name="The Broad Institute Genome Sequencing Center for Infectious Disease"/>
            <person name="Wu L."/>
            <person name="Ma J."/>
        </authorList>
    </citation>
    <scope>NUCLEOTIDE SEQUENCE [LARGE SCALE GENOMIC DNA]</scope>
    <source>
        <strain evidence="2 3">JCM 14901</strain>
    </source>
</reference>
<feature type="transmembrane region" description="Helical" evidence="1">
    <location>
        <begin position="170"/>
        <end position="189"/>
    </location>
</feature>
<feature type="transmembrane region" description="Helical" evidence="1">
    <location>
        <begin position="139"/>
        <end position="163"/>
    </location>
</feature>
<feature type="transmembrane region" description="Helical" evidence="1">
    <location>
        <begin position="209"/>
        <end position="228"/>
    </location>
</feature>
<keyword evidence="1" id="KW-0472">Membrane</keyword>
<dbReference type="Proteomes" id="UP001499933">
    <property type="component" value="Unassembled WGS sequence"/>
</dbReference>
<sequence length="379" mass="39324">MAEASSIVRVLRHPPVHRESPESAAVAVGFAVFVIVCTIGCVVFWGRDPGIVGPGSVGEYTEIAAAIAATIAFTAGRIALARAARSAAAGDRMDAAHRPGSKLSWFEVAAVALAHGAIALLLWAGLARVLADSFRGAVVFSYAAVPLAGAAIALTAYVVFLSAARLTPRLLSLIWAGLLVAGGFASMLRASDPTWWKADLSVLGMAREASGPTFDLTLIFAGSIVTIIARQITAGPWTTSERDARARLFVRLGLTLIGVLLAFVGLLPVDRFWLPHTSAATGMAVVFGVMVFGLPWLVPSAPRSFLLTGCVFAAAITASAVLFATRHYNLTAVELVSAVLIVSWIVMLSKVMVLLPPSPATPVGASDVGTATENGAVLA</sequence>
<evidence type="ECO:0008006" key="4">
    <source>
        <dbReference type="Google" id="ProtNLM"/>
    </source>
</evidence>
<feature type="transmembrane region" description="Helical" evidence="1">
    <location>
        <begin position="105"/>
        <end position="127"/>
    </location>
</feature>
<keyword evidence="1" id="KW-0812">Transmembrane</keyword>